<comment type="caution">
    <text evidence="1">The sequence shown here is derived from an EMBL/GenBank/DDBJ whole genome shotgun (WGS) entry which is preliminary data.</text>
</comment>
<gene>
    <name evidence="1" type="ORF">AB0O96_01995</name>
</gene>
<evidence type="ECO:0000313" key="1">
    <source>
        <dbReference type="EMBL" id="MEV8156968.1"/>
    </source>
</evidence>
<organism evidence="1 2">
    <name type="scientific">Kocuria salsicia</name>
    <dbReference type="NCBI Taxonomy" id="664639"/>
    <lineage>
        <taxon>Bacteria</taxon>
        <taxon>Bacillati</taxon>
        <taxon>Actinomycetota</taxon>
        <taxon>Actinomycetes</taxon>
        <taxon>Micrococcales</taxon>
        <taxon>Micrococcaceae</taxon>
        <taxon>Kocuria</taxon>
    </lineage>
</organism>
<protein>
    <submittedName>
        <fullName evidence="1">Uncharacterized protein</fullName>
    </submittedName>
</protein>
<proteinExistence type="predicted"/>
<keyword evidence="2" id="KW-1185">Reference proteome</keyword>
<evidence type="ECO:0000313" key="2">
    <source>
        <dbReference type="Proteomes" id="UP001553031"/>
    </source>
</evidence>
<reference evidence="1 2" key="1">
    <citation type="submission" date="2024-06" db="EMBL/GenBank/DDBJ databases">
        <title>The Natural Products Discovery Center: Release of the First 8490 Sequenced Strains for Exploring Actinobacteria Biosynthetic Diversity.</title>
        <authorList>
            <person name="Kalkreuter E."/>
            <person name="Kautsar S.A."/>
            <person name="Yang D."/>
            <person name="Bader C.D."/>
            <person name="Teijaro C.N."/>
            <person name="Fluegel L."/>
            <person name="Davis C.M."/>
            <person name="Simpson J.R."/>
            <person name="Lauterbach L."/>
            <person name="Steele A.D."/>
            <person name="Gui C."/>
            <person name="Meng S."/>
            <person name="Li G."/>
            <person name="Viehrig K."/>
            <person name="Ye F."/>
            <person name="Su P."/>
            <person name="Kiefer A.F."/>
            <person name="Nichols A."/>
            <person name="Cepeda A.J."/>
            <person name="Yan W."/>
            <person name="Fan B."/>
            <person name="Jiang Y."/>
            <person name="Adhikari A."/>
            <person name="Zheng C.-J."/>
            <person name="Schuster L."/>
            <person name="Cowan T.M."/>
            <person name="Smanski M.J."/>
            <person name="Chevrette M.G."/>
            <person name="De Carvalho L.P.S."/>
            <person name="Shen B."/>
        </authorList>
    </citation>
    <scope>NUCLEOTIDE SEQUENCE [LARGE SCALE GENOMIC DNA]</scope>
    <source>
        <strain evidence="1 2">NPDC079179</strain>
    </source>
</reference>
<dbReference type="RefSeq" id="WP_363783630.1">
    <property type="nucleotide sequence ID" value="NZ_JBFBLL010000001.1"/>
</dbReference>
<dbReference type="EMBL" id="JBFBLL010000001">
    <property type="protein sequence ID" value="MEV8156968.1"/>
    <property type="molecule type" value="Genomic_DNA"/>
</dbReference>
<name>A0ABV3K991_9MICC</name>
<sequence>MHDKTRPAAQMKLRRHQRAQKVPGLKIVFSEIEFANGVLSIPFHEETRTDSLTFTLPQDWVLDTDLVALALTTLLGTKYSTVVFSDAISPETRGAVESVTQAEWVTGAARSPVSDSPPQRNDLALNFSGGFDSLAAQALLPRDAHLISLDFGGPFAREREFFKDFPTHTISTNFRELGFSLNTWSFMGVGSILLRDYLNLQTYSFGAILEASPWHFNAGMTSGNLRQAWFNQAGLTIFNPVIGLTEVGTAMIILSHRPELALRSLASVAGAGSLKHTRKLLLLHAAARHAPGPISLDPVNVEQPPLGVFGTNLANDFLSFYLYRVLGPEYTTLLVGDIPADVLNRIRPLSLDFYEKINTNFYSGVSPSLAAHALHEAAVSQCVPYTYTDWQEFLEVKNILAQFHEFPA</sequence>
<dbReference type="Proteomes" id="UP001553031">
    <property type="component" value="Unassembled WGS sequence"/>
</dbReference>
<accession>A0ABV3K991</accession>